<evidence type="ECO:0000313" key="3">
    <source>
        <dbReference type="Proteomes" id="UP001064971"/>
    </source>
</evidence>
<dbReference type="Proteomes" id="UP001064971">
    <property type="component" value="Plasmid pDAETH-1"/>
</dbReference>
<keyword evidence="1" id="KW-0812">Transmembrane</keyword>
<evidence type="ECO:0000256" key="1">
    <source>
        <dbReference type="SAM" id="Phobius"/>
    </source>
</evidence>
<proteinExistence type="predicted"/>
<sequence>MRLVRPTRLPLLRRAAGLLALLALVALLLSFAVSALLTRDAALVQRVEPNAAASLFGEGDSPGTPIGSPQLMIIRDPAAFLPGEGEDGARLVSEVYLRERGLYPLQVKTVELVRNLVALGSGLAALVFGGLWLWARGRVG</sequence>
<accession>A0ABM8AI85</accession>
<dbReference type="EMBL" id="AP026561">
    <property type="protein sequence ID" value="BDP43417.1"/>
    <property type="molecule type" value="Genomic_DNA"/>
</dbReference>
<reference evidence="2" key="1">
    <citation type="submission" date="2022-07" db="EMBL/GenBank/DDBJ databases">
        <title>Complete Genome Sequence of the Radioresistant Bacterium Deinococcus aetherius ST0316, Isolated from the Air Dust collected in Lower Stratosphere above Japan.</title>
        <authorList>
            <person name="Satoh K."/>
            <person name="Hagiwara K."/>
            <person name="Katsumata K."/>
            <person name="Kubo A."/>
            <person name="Yokobori S."/>
            <person name="Yamagishi A."/>
            <person name="Oono Y."/>
            <person name="Narumi I."/>
        </authorList>
    </citation>
    <scope>NUCLEOTIDE SEQUENCE</scope>
    <source>
        <strain evidence="2">ST0316</strain>
        <plasmid evidence="2">pDAETH-1</plasmid>
    </source>
</reference>
<keyword evidence="3" id="KW-1185">Reference proteome</keyword>
<protein>
    <submittedName>
        <fullName evidence="2">Uncharacterized protein</fullName>
    </submittedName>
</protein>
<gene>
    <name evidence="2" type="ORF">DAETH_33860</name>
</gene>
<organism evidence="2 3">
    <name type="scientific">Deinococcus aetherius</name>
    <dbReference type="NCBI Taxonomy" id="200252"/>
    <lineage>
        <taxon>Bacteria</taxon>
        <taxon>Thermotogati</taxon>
        <taxon>Deinococcota</taxon>
        <taxon>Deinococci</taxon>
        <taxon>Deinococcales</taxon>
        <taxon>Deinococcaceae</taxon>
        <taxon>Deinococcus</taxon>
    </lineage>
</organism>
<dbReference type="RefSeq" id="WP_264777898.1">
    <property type="nucleotide sequence ID" value="NZ_AP026561.1"/>
</dbReference>
<evidence type="ECO:0000313" key="2">
    <source>
        <dbReference type="EMBL" id="BDP43417.1"/>
    </source>
</evidence>
<geneLocation type="plasmid" evidence="2 3">
    <name>pDAETH-1</name>
</geneLocation>
<keyword evidence="2" id="KW-0614">Plasmid</keyword>
<keyword evidence="1" id="KW-1133">Transmembrane helix</keyword>
<keyword evidence="1" id="KW-0472">Membrane</keyword>
<feature type="transmembrane region" description="Helical" evidence="1">
    <location>
        <begin position="112"/>
        <end position="135"/>
    </location>
</feature>
<name>A0ABM8AI85_9DEIO</name>